<keyword evidence="6" id="KW-1185">Reference proteome</keyword>
<feature type="domain" description="RRM" evidence="4">
    <location>
        <begin position="62"/>
        <end position="140"/>
    </location>
</feature>
<dbReference type="Pfam" id="PF00076">
    <property type="entry name" value="RRM_1"/>
    <property type="match status" value="1"/>
</dbReference>
<evidence type="ECO:0000256" key="2">
    <source>
        <dbReference type="PROSITE-ProRule" id="PRU00176"/>
    </source>
</evidence>
<protein>
    <submittedName>
        <fullName evidence="5">Putative RNA-binding protein</fullName>
    </submittedName>
</protein>
<evidence type="ECO:0000313" key="5">
    <source>
        <dbReference type="EMBL" id="PXF49305.1"/>
    </source>
</evidence>
<organism evidence="5 6">
    <name type="scientific">Gracilariopsis chorda</name>
    <dbReference type="NCBI Taxonomy" id="448386"/>
    <lineage>
        <taxon>Eukaryota</taxon>
        <taxon>Rhodophyta</taxon>
        <taxon>Florideophyceae</taxon>
        <taxon>Rhodymeniophycidae</taxon>
        <taxon>Gracilariales</taxon>
        <taxon>Gracilariaceae</taxon>
        <taxon>Gracilariopsis</taxon>
    </lineage>
</organism>
<dbReference type="OrthoDB" id="6159137at2759"/>
<name>A0A2V3J4J0_9FLOR</name>
<dbReference type="AlphaFoldDB" id="A0A2V3J4J0"/>
<comment type="caution">
    <text evidence="5">The sequence shown here is derived from an EMBL/GenBank/DDBJ whole genome shotgun (WGS) entry which is preliminary data.</text>
</comment>
<reference evidence="5 6" key="1">
    <citation type="journal article" date="2018" name="Mol. Biol. Evol.">
        <title>Analysis of the draft genome of the red seaweed Gracilariopsis chorda provides insights into genome size evolution in Rhodophyta.</title>
        <authorList>
            <person name="Lee J."/>
            <person name="Yang E.C."/>
            <person name="Graf L."/>
            <person name="Yang J.H."/>
            <person name="Qiu H."/>
            <person name="Zel Zion U."/>
            <person name="Chan C.X."/>
            <person name="Stephens T.G."/>
            <person name="Weber A.P.M."/>
            <person name="Boo G.H."/>
            <person name="Boo S.M."/>
            <person name="Kim K.M."/>
            <person name="Shin Y."/>
            <person name="Jung M."/>
            <person name="Lee S.J."/>
            <person name="Yim H.S."/>
            <person name="Lee J.H."/>
            <person name="Bhattacharya D."/>
            <person name="Yoon H.S."/>
        </authorList>
    </citation>
    <scope>NUCLEOTIDE SEQUENCE [LARGE SCALE GENOMIC DNA]</scope>
    <source>
        <strain evidence="5 6">SKKU-2015</strain>
        <tissue evidence="5">Whole body</tissue>
    </source>
</reference>
<dbReference type="SUPFAM" id="SSF54928">
    <property type="entry name" value="RNA-binding domain, RBD"/>
    <property type="match status" value="1"/>
</dbReference>
<dbReference type="InterPro" id="IPR050502">
    <property type="entry name" value="Euk_RNA-bind_prot"/>
</dbReference>
<feature type="compositionally biased region" description="Basic and acidic residues" evidence="3">
    <location>
        <begin position="205"/>
        <end position="250"/>
    </location>
</feature>
<dbReference type="PANTHER" id="PTHR48025:SF1">
    <property type="entry name" value="RRM DOMAIN-CONTAINING PROTEIN"/>
    <property type="match status" value="1"/>
</dbReference>
<gene>
    <name evidence="5" type="ORF">BWQ96_00879</name>
</gene>
<dbReference type="SMART" id="SM00360">
    <property type="entry name" value="RRM"/>
    <property type="match status" value="1"/>
</dbReference>
<keyword evidence="1 2" id="KW-0694">RNA-binding</keyword>
<dbReference type="Proteomes" id="UP000247409">
    <property type="component" value="Unassembled WGS sequence"/>
</dbReference>
<accession>A0A2V3J4J0</accession>
<proteinExistence type="predicted"/>
<evidence type="ECO:0000313" key="6">
    <source>
        <dbReference type="Proteomes" id="UP000247409"/>
    </source>
</evidence>
<dbReference type="GO" id="GO:0005634">
    <property type="term" value="C:nucleus"/>
    <property type="evidence" value="ECO:0007669"/>
    <property type="project" value="TreeGrafter"/>
</dbReference>
<feature type="region of interest" description="Disordered" evidence="3">
    <location>
        <begin position="1"/>
        <end position="54"/>
    </location>
</feature>
<evidence type="ECO:0000259" key="4">
    <source>
        <dbReference type="PROSITE" id="PS50102"/>
    </source>
</evidence>
<dbReference type="Gene3D" id="3.30.70.330">
    <property type="match status" value="1"/>
</dbReference>
<dbReference type="InterPro" id="IPR035979">
    <property type="entry name" value="RBD_domain_sf"/>
</dbReference>
<evidence type="ECO:0000256" key="1">
    <source>
        <dbReference type="ARBA" id="ARBA00022884"/>
    </source>
</evidence>
<dbReference type="InterPro" id="IPR000504">
    <property type="entry name" value="RRM_dom"/>
</dbReference>
<sequence length="262" mass="30416">MSGEPEPDQPDRSYAPDTDQDTDRPSENGAPADDARNMSDKDAQNVEGAAQQDADGTAPNLINLFVRNVARHVMEEQLVNLFSKYGKVESAIVVRDPLSGECRGFGFVKMYTEEAAKAAIESLRDYDFEGRKISVERAKRNAPHQRTPGAYMGIDRRIRDRYAGIKRAREYDTGYGYGDSYVRRGSYRGRYGEPSRHRYDERGWDARRDHRPPYGRPPYDERERVRRRYDEGPRYPPRDLDREQRFRERQPPVPRESADDYI</sequence>
<dbReference type="PROSITE" id="PS50102">
    <property type="entry name" value="RRM"/>
    <property type="match status" value="1"/>
</dbReference>
<feature type="region of interest" description="Disordered" evidence="3">
    <location>
        <begin position="205"/>
        <end position="262"/>
    </location>
</feature>
<dbReference type="InterPro" id="IPR012677">
    <property type="entry name" value="Nucleotide-bd_a/b_plait_sf"/>
</dbReference>
<evidence type="ECO:0000256" key="3">
    <source>
        <dbReference type="SAM" id="MobiDB-lite"/>
    </source>
</evidence>
<feature type="compositionally biased region" description="Basic and acidic residues" evidence="3">
    <location>
        <begin position="33"/>
        <end position="44"/>
    </location>
</feature>
<dbReference type="EMBL" id="NBIV01000006">
    <property type="protein sequence ID" value="PXF49305.1"/>
    <property type="molecule type" value="Genomic_DNA"/>
</dbReference>
<dbReference type="PANTHER" id="PTHR48025">
    <property type="entry name" value="OS02G0815200 PROTEIN"/>
    <property type="match status" value="1"/>
</dbReference>
<dbReference type="GO" id="GO:0003729">
    <property type="term" value="F:mRNA binding"/>
    <property type="evidence" value="ECO:0007669"/>
    <property type="project" value="TreeGrafter"/>
</dbReference>
<dbReference type="STRING" id="448386.A0A2V3J4J0"/>